<evidence type="ECO:0000256" key="1">
    <source>
        <dbReference type="SAM" id="MobiDB-lite"/>
    </source>
</evidence>
<gene>
    <name evidence="2" type="ORF">GOP47_0008662</name>
</gene>
<sequence>MAKRKLAASCSTACLHGVELNSNRADNCFIIPCKRPELLQEEIVIRPAGSGSSSAHMKVRKRKSRAKPKSPIKELSANKLNFREMVHQHTGLLLHVANHAHEAETSSASACSSSPSYDLPIAVNSSMPNYNMESMWRPPLPSFVAPPVLPSEAANEPQLINMIYPTKAPAYNKDSELMITNSNFIKLACVLLQHITSELSSNMRSMPPHPFHHL</sequence>
<organism evidence="2 3">
    <name type="scientific">Adiantum capillus-veneris</name>
    <name type="common">Maidenhair fern</name>
    <dbReference type="NCBI Taxonomy" id="13818"/>
    <lineage>
        <taxon>Eukaryota</taxon>
        <taxon>Viridiplantae</taxon>
        <taxon>Streptophyta</taxon>
        <taxon>Embryophyta</taxon>
        <taxon>Tracheophyta</taxon>
        <taxon>Polypodiopsida</taxon>
        <taxon>Polypodiidae</taxon>
        <taxon>Polypodiales</taxon>
        <taxon>Pteridineae</taxon>
        <taxon>Pteridaceae</taxon>
        <taxon>Vittarioideae</taxon>
        <taxon>Adiantum</taxon>
    </lineage>
</organism>
<accession>A0A9D4ZJY1</accession>
<reference evidence="2" key="1">
    <citation type="submission" date="2021-01" db="EMBL/GenBank/DDBJ databases">
        <title>Adiantum capillus-veneris genome.</title>
        <authorList>
            <person name="Fang Y."/>
            <person name="Liao Q."/>
        </authorList>
    </citation>
    <scope>NUCLEOTIDE SEQUENCE</scope>
    <source>
        <strain evidence="2">H3</strain>
        <tissue evidence="2">Leaf</tissue>
    </source>
</reference>
<evidence type="ECO:0000313" key="2">
    <source>
        <dbReference type="EMBL" id="KAI5076597.1"/>
    </source>
</evidence>
<dbReference type="EMBL" id="JABFUD020000008">
    <property type="protein sequence ID" value="KAI5076597.1"/>
    <property type="molecule type" value="Genomic_DNA"/>
</dbReference>
<dbReference type="Proteomes" id="UP000886520">
    <property type="component" value="Chromosome 8"/>
</dbReference>
<feature type="compositionally biased region" description="Basic residues" evidence="1">
    <location>
        <begin position="57"/>
        <end position="70"/>
    </location>
</feature>
<evidence type="ECO:0000313" key="3">
    <source>
        <dbReference type="Proteomes" id="UP000886520"/>
    </source>
</evidence>
<feature type="region of interest" description="Disordered" evidence="1">
    <location>
        <begin position="49"/>
        <end position="71"/>
    </location>
</feature>
<name>A0A9D4ZJY1_ADICA</name>
<protein>
    <submittedName>
        <fullName evidence="2">Uncharacterized protein</fullName>
    </submittedName>
</protein>
<dbReference type="AlphaFoldDB" id="A0A9D4ZJY1"/>
<comment type="caution">
    <text evidence="2">The sequence shown here is derived from an EMBL/GenBank/DDBJ whole genome shotgun (WGS) entry which is preliminary data.</text>
</comment>
<keyword evidence="3" id="KW-1185">Reference proteome</keyword>
<proteinExistence type="predicted"/>